<evidence type="ECO:0000313" key="2">
    <source>
        <dbReference type="Proteomes" id="UP000240254"/>
    </source>
</evidence>
<protein>
    <submittedName>
        <fullName evidence="1">Uncharacterized protein</fullName>
    </submittedName>
</protein>
<dbReference type="Proteomes" id="UP000240254">
    <property type="component" value="Unassembled WGS sequence"/>
</dbReference>
<evidence type="ECO:0000313" key="1">
    <source>
        <dbReference type="EMBL" id="PSU21550.1"/>
    </source>
</evidence>
<dbReference type="AlphaFoldDB" id="A0A2T3IED7"/>
<proteinExistence type="predicted"/>
<sequence length="267" mass="30888">MSVFDIYEKSKHLERANILLNSDFPHDHYYASLELRFCIEAIVYQRLLHGIGDLPKAIVKTWQPHKAMKMLEEMDDLAASSCEVHINKAQTEEVPKDGWIKIGEQKIPDIKWLTKNYHKLGNFLHLTEPEKALSQDLRNVREKISQIAKELESFMSGNLVISSNSIDIVHCPSCKYEFLFDLKKVKDGDERRCNNKHCGAVFRASRKGLERKVKFHYKTHDINCHNCGEEIIIPAEKIIKLDGFKCNKCNSEYLIKASYEVAVLPRN</sequence>
<gene>
    <name evidence="1" type="ORF">CTM88_20730</name>
</gene>
<dbReference type="RefSeq" id="WP_065177305.1">
    <property type="nucleotide sequence ID" value="NZ_LZFA01000075.1"/>
</dbReference>
<reference evidence="1 2" key="1">
    <citation type="submission" date="2018-03" db="EMBL/GenBank/DDBJ databases">
        <title>Whole genome sequencing of Histamine producing bacteria.</title>
        <authorList>
            <person name="Butler K."/>
        </authorList>
    </citation>
    <scope>NUCLEOTIDE SEQUENCE [LARGE SCALE GENOMIC DNA]</scope>
    <source>
        <strain evidence="1 2">BS2</strain>
    </source>
</reference>
<dbReference type="EMBL" id="PYMK01000046">
    <property type="protein sequence ID" value="PSU21550.1"/>
    <property type="molecule type" value="Genomic_DNA"/>
</dbReference>
<name>A0A2T3IED7_9GAMM</name>
<accession>A0A2T3IED7</accession>
<comment type="caution">
    <text evidence="1">The sequence shown here is derived from an EMBL/GenBank/DDBJ whole genome shotgun (WGS) entry which is preliminary data.</text>
</comment>
<dbReference type="OrthoDB" id="8910754at2"/>
<organism evidence="1 2">
    <name type="scientific">Photobacterium aquimaris</name>
    <dbReference type="NCBI Taxonomy" id="512643"/>
    <lineage>
        <taxon>Bacteria</taxon>
        <taxon>Pseudomonadati</taxon>
        <taxon>Pseudomonadota</taxon>
        <taxon>Gammaproteobacteria</taxon>
        <taxon>Vibrionales</taxon>
        <taxon>Vibrionaceae</taxon>
        <taxon>Photobacterium</taxon>
    </lineage>
</organism>